<feature type="domain" description="Metallo-beta-lactamase" evidence="1">
    <location>
        <begin position="32"/>
        <end position="196"/>
    </location>
</feature>
<dbReference type="CDD" id="cd06262">
    <property type="entry name" value="metallo-hydrolase-like_MBL-fold"/>
    <property type="match status" value="1"/>
</dbReference>
<evidence type="ECO:0000313" key="2">
    <source>
        <dbReference type="EMBL" id="KAA1420010.1"/>
    </source>
</evidence>
<gene>
    <name evidence="2" type="ORF">FE697_019205</name>
</gene>
<dbReference type="Proteomes" id="UP000307768">
    <property type="component" value="Unassembled WGS sequence"/>
</dbReference>
<dbReference type="InterPro" id="IPR051453">
    <property type="entry name" value="MBL_Glyoxalase_II"/>
</dbReference>
<comment type="caution">
    <text evidence="2">The sequence shown here is derived from an EMBL/GenBank/DDBJ whole genome shotgun (WGS) entry which is preliminary data.</text>
</comment>
<dbReference type="SUPFAM" id="SSF56281">
    <property type="entry name" value="Metallo-hydrolase/oxidoreductase"/>
    <property type="match status" value="1"/>
</dbReference>
<keyword evidence="2" id="KW-0378">Hydrolase</keyword>
<proteinExistence type="predicted"/>
<dbReference type="PANTHER" id="PTHR46233:SF1">
    <property type="entry name" value="CONSERVED PROTEIN"/>
    <property type="match status" value="1"/>
</dbReference>
<dbReference type="PANTHER" id="PTHR46233">
    <property type="entry name" value="HYDROXYACYLGLUTATHIONE HYDROLASE GLOC"/>
    <property type="match status" value="1"/>
</dbReference>
<protein>
    <submittedName>
        <fullName evidence="2">MBL fold metallo-hydrolase</fullName>
    </submittedName>
</protein>
<sequence>MSYTGKVTVGGTPDVHELADLIITKVAVGPMSNNAYVLRCRHTDEQVLVDAANDAETLIEVIGDAGLAAVVTTHGHGDHWQALAAVVEATGARTLAGADDAEAIGAPVDTALVGGDEVAVGRSRLEVIHLVGHTPGSIALLYDDPEGMPHLFTGDSLFPGGVGKTWSHDDFASLIDDVESKIFDRLPDETWFYPGHGDDSTLGAERPHLAEWRARGW</sequence>
<evidence type="ECO:0000259" key="1">
    <source>
        <dbReference type="SMART" id="SM00849"/>
    </source>
</evidence>
<dbReference type="OrthoDB" id="2971563at2"/>
<dbReference type="Gene3D" id="3.60.15.10">
    <property type="entry name" value="Ribonuclease Z/Hydroxyacylglutathione hydrolase-like"/>
    <property type="match status" value="1"/>
</dbReference>
<dbReference type="GO" id="GO:0016787">
    <property type="term" value="F:hydrolase activity"/>
    <property type="evidence" value="ECO:0007669"/>
    <property type="project" value="UniProtKB-KW"/>
</dbReference>
<organism evidence="2 3">
    <name type="scientific">Mumia zhuanghuii</name>
    <dbReference type="NCBI Taxonomy" id="2585211"/>
    <lineage>
        <taxon>Bacteria</taxon>
        <taxon>Bacillati</taxon>
        <taxon>Actinomycetota</taxon>
        <taxon>Actinomycetes</taxon>
        <taxon>Propionibacteriales</taxon>
        <taxon>Nocardioidaceae</taxon>
        <taxon>Mumia</taxon>
    </lineage>
</organism>
<dbReference type="InterPro" id="IPR036866">
    <property type="entry name" value="RibonucZ/Hydroxyglut_hydro"/>
</dbReference>
<reference evidence="2 3" key="1">
    <citation type="submission" date="2019-09" db="EMBL/GenBank/DDBJ databases">
        <title>Mumia zhuanghuii sp. nov. isolated from the intestinal contents of plateau pika (Ochotona curzoniae) in the Qinghai-Tibet plateau of China.</title>
        <authorList>
            <person name="Tian Z."/>
        </authorList>
    </citation>
    <scope>NUCLEOTIDE SEQUENCE [LARGE SCALE GENOMIC DNA]</scope>
    <source>
        <strain evidence="3">350</strain>
    </source>
</reference>
<dbReference type="InterPro" id="IPR001279">
    <property type="entry name" value="Metallo-B-lactamas"/>
</dbReference>
<dbReference type="AlphaFoldDB" id="A0A5Q6RPR9"/>
<accession>A0A5Q6RPR9</accession>
<dbReference type="Pfam" id="PF00753">
    <property type="entry name" value="Lactamase_B"/>
    <property type="match status" value="1"/>
</dbReference>
<dbReference type="SMART" id="SM00849">
    <property type="entry name" value="Lactamase_B"/>
    <property type="match status" value="1"/>
</dbReference>
<evidence type="ECO:0000313" key="3">
    <source>
        <dbReference type="Proteomes" id="UP000307768"/>
    </source>
</evidence>
<name>A0A5Q6RPR9_9ACTN</name>
<dbReference type="RefSeq" id="WP_149771234.1">
    <property type="nucleotide sequence ID" value="NZ_VDFQ02000006.1"/>
</dbReference>
<dbReference type="EMBL" id="VDFQ02000006">
    <property type="protein sequence ID" value="KAA1420010.1"/>
    <property type="molecule type" value="Genomic_DNA"/>
</dbReference>